<dbReference type="GO" id="GO:0005666">
    <property type="term" value="C:RNA polymerase III complex"/>
    <property type="evidence" value="ECO:0007669"/>
    <property type="project" value="InterPro"/>
</dbReference>
<dbReference type="GO" id="GO:0003677">
    <property type="term" value="F:DNA binding"/>
    <property type="evidence" value="ECO:0007669"/>
    <property type="project" value="InterPro"/>
</dbReference>
<organism evidence="2 3">
    <name type="scientific">Silurus meridionalis</name>
    <name type="common">Southern catfish</name>
    <name type="synonym">Silurus soldatovi meridionalis</name>
    <dbReference type="NCBI Taxonomy" id="175797"/>
    <lineage>
        <taxon>Eukaryota</taxon>
        <taxon>Metazoa</taxon>
        <taxon>Chordata</taxon>
        <taxon>Craniata</taxon>
        <taxon>Vertebrata</taxon>
        <taxon>Euteleostomi</taxon>
        <taxon>Actinopterygii</taxon>
        <taxon>Neopterygii</taxon>
        <taxon>Teleostei</taxon>
        <taxon>Ostariophysi</taxon>
        <taxon>Siluriformes</taxon>
        <taxon>Siluridae</taxon>
        <taxon>Silurus</taxon>
    </lineage>
</organism>
<dbReference type="AlphaFoldDB" id="A0A8T0BDV1"/>
<feature type="compositionally biased region" description="Basic and acidic residues" evidence="1">
    <location>
        <begin position="232"/>
        <end position="265"/>
    </location>
</feature>
<dbReference type="PANTHER" id="PTHR13408:SF1">
    <property type="entry name" value="ZGC:171971"/>
    <property type="match status" value="1"/>
</dbReference>
<accession>A0A8T0BDV1</accession>
<comment type="caution">
    <text evidence="2">The sequence shown here is derived from an EMBL/GenBank/DDBJ whole genome shotgun (WGS) entry which is preliminary data.</text>
</comment>
<evidence type="ECO:0000313" key="2">
    <source>
        <dbReference type="EMBL" id="KAF7705109.1"/>
    </source>
</evidence>
<dbReference type="Pfam" id="PF05132">
    <property type="entry name" value="RNA_pol_Rpc4"/>
    <property type="match status" value="1"/>
</dbReference>
<feature type="compositionally biased region" description="Polar residues" evidence="1">
    <location>
        <begin position="105"/>
        <end position="114"/>
    </location>
</feature>
<evidence type="ECO:0008006" key="4">
    <source>
        <dbReference type="Google" id="ProtNLM"/>
    </source>
</evidence>
<dbReference type="InterPro" id="IPR007811">
    <property type="entry name" value="RPC4"/>
</dbReference>
<feature type="region of interest" description="Disordered" evidence="1">
    <location>
        <begin position="1"/>
        <end position="68"/>
    </location>
</feature>
<feature type="compositionally biased region" description="Polar residues" evidence="1">
    <location>
        <begin position="304"/>
        <end position="313"/>
    </location>
</feature>
<feature type="region of interest" description="Disordered" evidence="1">
    <location>
        <begin position="154"/>
        <end position="271"/>
    </location>
</feature>
<dbReference type="EMBL" id="JABFDY010000007">
    <property type="protein sequence ID" value="KAF7705109.1"/>
    <property type="molecule type" value="Genomic_DNA"/>
</dbReference>
<gene>
    <name evidence="2" type="ORF">HF521_020395</name>
</gene>
<dbReference type="PANTHER" id="PTHR13408">
    <property type="entry name" value="DNA-DIRECTED RNA POLYMERASE III"/>
    <property type="match status" value="1"/>
</dbReference>
<evidence type="ECO:0000256" key="1">
    <source>
        <dbReference type="SAM" id="MobiDB-lite"/>
    </source>
</evidence>
<dbReference type="Proteomes" id="UP000606274">
    <property type="component" value="Unassembled WGS sequence"/>
</dbReference>
<feature type="compositionally biased region" description="Basic and acidic residues" evidence="1">
    <location>
        <begin position="286"/>
        <end position="303"/>
    </location>
</feature>
<keyword evidence="3" id="KW-1185">Reference proteome</keyword>
<feature type="region of interest" description="Disordered" evidence="1">
    <location>
        <begin position="90"/>
        <end position="140"/>
    </location>
</feature>
<evidence type="ECO:0000313" key="3">
    <source>
        <dbReference type="Proteomes" id="UP000606274"/>
    </source>
</evidence>
<dbReference type="GO" id="GO:0042797">
    <property type="term" value="P:tRNA transcription by RNA polymerase III"/>
    <property type="evidence" value="ECO:0007669"/>
    <property type="project" value="TreeGrafter"/>
</dbReference>
<sequence length="475" mass="52627">MALIPLQSAPLRSGTRSLTAPASRAPPFSQTSEQDKNTVFCARLAPRPTATPTNRNAENKSRGQGGRVGDAYTRKRFLFIWTKDALKPAASAMADGGDGDPVAGSSGTSRQSFSLGRGLAGRTLLNPPPPGRLTSLRSRDLTLGGYKKKTFVPNVHSIRKSKDELKEEPCSAPKKERREREDRQRERRRRERPQTIQSHSIFEQRPADTFRKSGSWGTTDVSDYDPVLTRSIKKERNVPEKDDDGILEKLQRDDFIDDPGLKNDPKQTPIRLPLHQSFGYLATETSLKDSQSDPKSIKTHERFPTQTSGSSACPQPPSVRELFQRLSVSEKEELLFIQLPDTIPIKAQKIEKPVKKGDAEDKRVSHIKAPEPVEKEAVPVLSDFTEGFLGKMQFRKSGKVQLVVGDITLDVSEGAAFSFLQQLVCVRLTEGLTGDMTVLGDVKHKLVCSPNFEALLKVAKAPSHIQPLFKTIQTG</sequence>
<protein>
    <recommendedName>
        <fullName evidence="4">DNA-directed RNA polymerase III subunit RPC4</fullName>
    </recommendedName>
</protein>
<reference evidence="2" key="1">
    <citation type="submission" date="2020-08" db="EMBL/GenBank/DDBJ databases">
        <title>Chromosome-level assembly of Southern catfish (Silurus meridionalis) provides insights into visual adaptation to the nocturnal and benthic lifestyles.</title>
        <authorList>
            <person name="Zhang Y."/>
            <person name="Wang D."/>
            <person name="Peng Z."/>
        </authorList>
    </citation>
    <scope>NUCLEOTIDE SEQUENCE</scope>
    <source>
        <strain evidence="2">SWU-2019-XX</strain>
        <tissue evidence="2">Muscle</tissue>
    </source>
</reference>
<feature type="region of interest" description="Disordered" evidence="1">
    <location>
        <begin position="285"/>
        <end position="317"/>
    </location>
</feature>
<name>A0A8T0BDV1_SILME</name>
<proteinExistence type="predicted"/>
<feature type="compositionally biased region" description="Basic and acidic residues" evidence="1">
    <location>
        <begin position="160"/>
        <end position="185"/>
    </location>
</feature>